<keyword evidence="2" id="KW-1185">Reference proteome</keyword>
<dbReference type="OrthoDB" id="445052at2759"/>
<accession>C5LD72</accession>
<evidence type="ECO:0000313" key="1">
    <source>
        <dbReference type="EMBL" id="EER05204.1"/>
    </source>
</evidence>
<dbReference type="Proteomes" id="UP000007800">
    <property type="component" value="Unassembled WGS sequence"/>
</dbReference>
<proteinExistence type="predicted"/>
<dbReference type="EMBL" id="GG680969">
    <property type="protein sequence ID" value="EER05204.1"/>
    <property type="molecule type" value="Genomic_DNA"/>
</dbReference>
<reference evidence="1 2" key="1">
    <citation type="submission" date="2008-07" db="EMBL/GenBank/DDBJ databases">
        <authorList>
            <person name="El-Sayed N."/>
            <person name="Caler E."/>
            <person name="Inman J."/>
            <person name="Amedeo P."/>
            <person name="Hass B."/>
            <person name="Wortman J."/>
        </authorList>
    </citation>
    <scope>NUCLEOTIDE SEQUENCE [LARGE SCALE GENOMIC DNA]</scope>
    <source>
        <strain evidence="2">ATCC 50983 / TXsc</strain>
    </source>
</reference>
<gene>
    <name evidence="1" type="ORF">Pmar_PMAR027828</name>
</gene>
<dbReference type="InterPro" id="IPR036322">
    <property type="entry name" value="WD40_repeat_dom_sf"/>
</dbReference>
<dbReference type="SUPFAM" id="SSF50978">
    <property type="entry name" value="WD40 repeat-like"/>
    <property type="match status" value="1"/>
</dbReference>
<organism evidence="2">
    <name type="scientific">Perkinsus marinus (strain ATCC 50983 / TXsc)</name>
    <dbReference type="NCBI Taxonomy" id="423536"/>
    <lineage>
        <taxon>Eukaryota</taxon>
        <taxon>Sar</taxon>
        <taxon>Alveolata</taxon>
        <taxon>Perkinsozoa</taxon>
        <taxon>Perkinsea</taxon>
        <taxon>Perkinsida</taxon>
        <taxon>Perkinsidae</taxon>
        <taxon>Perkinsus</taxon>
    </lineage>
</organism>
<sequence length="454" mass="48543">MLKELTKASSGVGFGGISVDPVITASGVGEVEYGHETVEVVRRFANRMLMSDHSLAESGIDKCTCICWSGNGLVLAGGLGLREQRGGWGAGKDTHHIVVWRLFRHDDNSKGALMPSRELEIFGSVFRTVADRKYGLGEGVYTLQWLPRSLDGHMVSDLDLLLCASSTDGKCLVWDPWARGGGHGHPVPVTGFVIPRKKANRWMDRDSMLEGCRSMAAPIADDAALTHCIVGGEAGSVARIPLRLNDLFTREQMHVSSQYTWKSDAMGVLRGVPEEGRQKLVMHVEAYCALQGISQVTSEIIYGSVAGLVGTAVLTIWPSMGASGEGTPSVTSISWSCSRPAVLGVALVTERGGAGGVVFYDLSRPGPCVPVVALEMEGGCVALSSNPTQRQLWTAVNGKGEAQMLRVGHGLLPGIDFVAFKHQRFLWCVDAPTRAKSWVSLKSRETAGVGILGG</sequence>
<name>C5LD72_PERM5</name>
<dbReference type="InParanoid" id="C5LD72"/>
<dbReference type="GeneID" id="9050772"/>
<dbReference type="AlphaFoldDB" id="C5LD72"/>
<evidence type="ECO:0000313" key="2">
    <source>
        <dbReference type="Proteomes" id="UP000007800"/>
    </source>
</evidence>
<protein>
    <submittedName>
        <fullName evidence="1">Uncharacterized protein</fullName>
    </submittedName>
</protein>
<dbReference type="RefSeq" id="XP_002773388.1">
    <property type="nucleotide sequence ID" value="XM_002773342.1"/>
</dbReference>